<name>A0ABQ4KEN6_9BACI</name>
<dbReference type="EMBL" id="BORB01000001">
    <property type="protein sequence ID" value="GIN55916.1"/>
    <property type="molecule type" value="Genomic_DNA"/>
</dbReference>
<evidence type="ECO:0000313" key="8">
    <source>
        <dbReference type="Proteomes" id="UP000679950"/>
    </source>
</evidence>
<protein>
    <recommendedName>
        <fullName evidence="6">Ribosomal processing cysteine protease Prp</fullName>
    </recommendedName>
</protein>
<sequence length="109" mass="12108">MIRIQVSRTVNGDISGFTMQGHAQFADKGEDIVCAGVSAVAFGSLNAVIALTPIEPDITMEEDGFLECQLPYPMEEEVKKQVQLLLEGMIVSLQTIEREYPEFVKIKFI</sequence>
<evidence type="ECO:0000256" key="2">
    <source>
        <dbReference type="ARBA" id="ARBA00022670"/>
    </source>
</evidence>
<comment type="caution">
    <text evidence="7">The sequence shown here is derived from an EMBL/GenBank/DDBJ whole genome shotgun (WGS) entry which is preliminary data.</text>
</comment>
<dbReference type="InterPro" id="IPR007422">
    <property type="entry name" value="Peptidase_Prp"/>
</dbReference>
<organism evidence="7 8">
    <name type="scientific">Lederbergia ruris</name>
    <dbReference type="NCBI Taxonomy" id="217495"/>
    <lineage>
        <taxon>Bacteria</taxon>
        <taxon>Bacillati</taxon>
        <taxon>Bacillota</taxon>
        <taxon>Bacilli</taxon>
        <taxon>Bacillales</taxon>
        <taxon>Bacillaceae</taxon>
        <taxon>Lederbergia</taxon>
    </lineage>
</organism>
<evidence type="ECO:0000256" key="4">
    <source>
        <dbReference type="ARBA" id="ARBA00022807"/>
    </source>
</evidence>
<keyword evidence="8" id="KW-1185">Reference proteome</keyword>
<dbReference type="Proteomes" id="UP000679950">
    <property type="component" value="Unassembled WGS sequence"/>
</dbReference>
<evidence type="ECO:0000256" key="3">
    <source>
        <dbReference type="ARBA" id="ARBA00022801"/>
    </source>
</evidence>
<evidence type="ECO:0000256" key="6">
    <source>
        <dbReference type="ARBA" id="ARBA00044538"/>
    </source>
</evidence>
<dbReference type="Gene3D" id="3.30.70.1490">
    <property type="entry name" value="Cysteine protease Prp"/>
    <property type="match status" value="1"/>
</dbReference>
<evidence type="ECO:0000256" key="5">
    <source>
        <dbReference type="ARBA" id="ARBA00044503"/>
    </source>
</evidence>
<evidence type="ECO:0000313" key="7">
    <source>
        <dbReference type="EMBL" id="GIN55916.1"/>
    </source>
</evidence>
<keyword evidence="2" id="KW-0645">Protease</keyword>
<reference evidence="7 8" key="1">
    <citation type="submission" date="2021-03" db="EMBL/GenBank/DDBJ databases">
        <title>Antimicrobial resistance genes in bacteria isolated from Japanese honey, and their potential for conferring macrolide and lincosamide resistance in the American foulbrood pathogen Paenibacillus larvae.</title>
        <authorList>
            <person name="Okamoto M."/>
            <person name="Kumagai M."/>
            <person name="Kanamori H."/>
            <person name="Takamatsu D."/>
        </authorList>
    </citation>
    <scope>NUCLEOTIDE SEQUENCE [LARGE SCALE GENOMIC DNA]</scope>
    <source>
        <strain evidence="7 8">J8TS2</strain>
    </source>
</reference>
<proteinExistence type="inferred from homology"/>
<keyword evidence="1" id="KW-0690">Ribosome biogenesis</keyword>
<comment type="similarity">
    <text evidence="5">Belongs to the Prp family.</text>
</comment>
<dbReference type="PANTHER" id="PTHR39178:SF1">
    <property type="entry name" value="RIBOSOMAL-PROCESSING CYSTEINE PROTEASE PRP"/>
    <property type="match status" value="1"/>
</dbReference>
<dbReference type="RefSeq" id="WP_158322107.1">
    <property type="nucleotide sequence ID" value="NZ_BORB01000001.1"/>
</dbReference>
<accession>A0ABQ4KEN6</accession>
<keyword evidence="4" id="KW-0788">Thiol protease</keyword>
<dbReference type="InterPro" id="IPR036764">
    <property type="entry name" value="Peptidase_Prp_sf"/>
</dbReference>
<keyword evidence="3" id="KW-0378">Hydrolase</keyword>
<dbReference type="Pfam" id="PF04327">
    <property type="entry name" value="Peptidase_Prp"/>
    <property type="match status" value="1"/>
</dbReference>
<evidence type="ECO:0000256" key="1">
    <source>
        <dbReference type="ARBA" id="ARBA00022517"/>
    </source>
</evidence>
<dbReference type="SUPFAM" id="SSF118010">
    <property type="entry name" value="TM1457-like"/>
    <property type="match status" value="1"/>
</dbReference>
<gene>
    <name evidence="7" type="primary">ysxB</name>
    <name evidence="7" type="ORF">J8TS2_02350</name>
</gene>
<dbReference type="PANTHER" id="PTHR39178">
    <property type="entry name" value="HYPOTHETICAL RIBOSOME-ASSOCIATED PROTEIN"/>
    <property type="match status" value="1"/>
</dbReference>
<dbReference type="CDD" id="cd16332">
    <property type="entry name" value="Prp-like"/>
    <property type="match status" value="1"/>
</dbReference>
<dbReference type="NCBIfam" id="NF011126">
    <property type="entry name" value="PRK14553.1-6"/>
    <property type="match status" value="1"/>
</dbReference>